<feature type="compositionally biased region" description="Basic and acidic residues" evidence="2">
    <location>
        <begin position="211"/>
        <end position="235"/>
    </location>
</feature>
<name>A0AAV2PRK5_MEGNR</name>
<comment type="caution">
    <text evidence="3">The sequence shown here is derived from an EMBL/GenBank/DDBJ whole genome shotgun (WGS) entry which is preliminary data.</text>
</comment>
<feature type="region of interest" description="Disordered" evidence="2">
    <location>
        <begin position="372"/>
        <end position="432"/>
    </location>
</feature>
<organism evidence="3 4">
    <name type="scientific">Meganyctiphanes norvegica</name>
    <name type="common">Northern krill</name>
    <name type="synonym">Thysanopoda norvegica</name>
    <dbReference type="NCBI Taxonomy" id="48144"/>
    <lineage>
        <taxon>Eukaryota</taxon>
        <taxon>Metazoa</taxon>
        <taxon>Ecdysozoa</taxon>
        <taxon>Arthropoda</taxon>
        <taxon>Crustacea</taxon>
        <taxon>Multicrustacea</taxon>
        <taxon>Malacostraca</taxon>
        <taxon>Eumalacostraca</taxon>
        <taxon>Eucarida</taxon>
        <taxon>Euphausiacea</taxon>
        <taxon>Euphausiidae</taxon>
        <taxon>Meganyctiphanes</taxon>
    </lineage>
</organism>
<feature type="compositionally biased region" description="Polar residues" evidence="2">
    <location>
        <begin position="78"/>
        <end position="89"/>
    </location>
</feature>
<dbReference type="Pfam" id="PF13879">
    <property type="entry name" value="Hmw_CFAP97"/>
    <property type="match status" value="1"/>
</dbReference>
<evidence type="ECO:0000313" key="4">
    <source>
        <dbReference type="Proteomes" id="UP001497623"/>
    </source>
</evidence>
<dbReference type="InterPro" id="IPR029488">
    <property type="entry name" value="Hmw/CFAP97"/>
</dbReference>
<comment type="similarity">
    <text evidence="1">Belongs to the CFAP97 family.</text>
</comment>
<feature type="region of interest" description="Disordered" evidence="2">
    <location>
        <begin position="453"/>
        <end position="486"/>
    </location>
</feature>
<feature type="compositionally biased region" description="Low complexity" evidence="2">
    <location>
        <begin position="66"/>
        <end position="77"/>
    </location>
</feature>
<dbReference type="PANTHER" id="PTHR23035">
    <property type="entry name" value="CILIA- AND FLAGELLA-ASSOCIATED PROTEIN 97-RELATED"/>
    <property type="match status" value="1"/>
</dbReference>
<feature type="compositionally biased region" description="Polar residues" evidence="2">
    <location>
        <begin position="176"/>
        <end position="187"/>
    </location>
</feature>
<dbReference type="Proteomes" id="UP001497623">
    <property type="component" value="Unassembled WGS sequence"/>
</dbReference>
<dbReference type="AlphaFoldDB" id="A0AAV2PRK5"/>
<feature type="compositionally biased region" description="Acidic residues" evidence="2">
    <location>
        <begin position="249"/>
        <end position="266"/>
    </location>
</feature>
<evidence type="ECO:0000256" key="2">
    <source>
        <dbReference type="SAM" id="MobiDB-lite"/>
    </source>
</evidence>
<accession>A0AAV2PRK5</accession>
<feature type="compositionally biased region" description="Polar residues" evidence="2">
    <location>
        <begin position="453"/>
        <end position="463"/>
    </location>
</feature>
<feature type="region of interest" description="Disordered" evidence="2">
    <location>
        <begin position="65"/>
        <end position="284"/>
    </location>
</feature>
<feature type="compositionally biased region" description="Basic residues" evidence="2">
    <location>
        <begin position="409"/>
        <end position="424"/>
    </location>
</feature>
<sequence length="518" mass="57497">MAHRIGLNDTVYEPDIHSQVDFSFFDESDSEERTKGTKSKVYSDSNSLAERNGFVEQCVVNGAAESSGSSYSNSFSSQTQLVPGSSPQTKLEDTSCAGQGGTLEQSGWCLGAPEGHQEDPRRPPLAQTEGNVSDSPRGCGSGAEAAVANAGATEGAEEHTRKKGSDPPSDVGASLAAQTESAGATNTEMDRADLNPYSSDEWEDSEISDSASDHSDSSDDDDPKSQVDRLIERGTRLYMEGTDSNVSDTDSDSDEDDDFSDSESDITDVSPLVSGKSSPLRLSPIMARRSNTCTSPLAIHDNKNLEFDWPTRQENSKYHLEDNHHSSDQGYESTQPNHFSNTFNHHLHHDNLSHDDPTDMTLLLQAVMELEKTQHKSHNRQNTRNGEHHNNHHNVSSPHLPLSSIHASPHTRHLGTPRRTHNSRKNMSFTNDEVRRIDRENQILLQKIMTAHTASTKRNSGAQHSVHHRGPVHKPSNSSVTRRREEEKIRRENMYLSESCPVHFYFWIETPSDEDKNY</sequence>
<evidence type="ECO:0000313" key="3">
    <source>
        <dbReference type="EMBL" id="CAL4062973.1"/>
    </source>
</evidence>
<feature type="compositionally biased region" description="Low complexity" evidence="2">
    <location>
        <begin position="142"/>
        <end position="154"/>
    </location>
</feature>
<keyword evidence="4" id="KW-1185">Reference proteome</keyword>
<gene>
    <name evidence="3" type="ORF">MNOR_LOCUS2988</name>
</gene>
<reference evidence="3 4" key="1">
    <citation type="submission" date="2024-05" db="EMBL/GenBank/DDBJ databases">
        <authorList>
            <person name="Wallberg A."/>
        </authorList>
    </citation>
    <scope>NUCLEOTIDE SEQUENCE [LARGE SCALE GENOMIC DNA]</scope>
</reference>
<evidence type="ECO:0008006" key="5">
    <source>
        <dbReference type="Google" id="ProtNLM"/>
    </source>
</evidence>
<evidence type="ECO:0000256" key="1">
    <source>
        <dbReference type="ARBA" id="ARBA00008315"/>
    </source>
</evidence>
<feature type="region of interest" description="Disordered" evidence="2">
    <location>
        <begin position="321"/>
        <end position="352"/>
    </location>
</feature>
<feature type="region of interest" description="Disordered" evidence="2">
    <location>
        <begin position="27"/>
        <end position="46"/>
    </location>
</feature>
<dbReference type="EMBL" id="CAXKWB010000975">
    <property type="protein sequence ID" value="CAL4062973.1"/>
    <property type="molecule type" value="Genomic_DNA"/>
</dbReference>
<feature type="compositionally biased region" description="Basic and acidic residues" evidence="2">
    <location>
        <begin position="156"/>
        <end position="165"/>
    </location>
</feature>
<protein>
    <recommendedName>
        <fullName evidence="5">Cilia- and flagella-associated protein 97</fullName>
    </recommendedName>
</protein>
<dbReference type="PANTHER" id="PTHR23035:SF1">
    <property type="entry name" value="CILIA- AND FLAGELLA-ASSOCIATED PROTEIN 97"/>
    <property type="match status" value="1"/>
</dbReference>
<feature type="compositionally biased region" description="Polar residues" evidence="2">
    <location>
        <begin position="328"/>
        <end position="343"/>
    </location>
</feature>
<proteinExistence type="inferred from homology"/>
<dbReference type="InterPro" id="IPR038791">
    <property type="entry name" value="Cfap97/Hemingway"/>
</dbReference>